<keyword evidence="1" id="KW-0343">GTPase activation</keyword>
<feature type="compositionally biased region" description="Low complexity" evidence="3">
    <location>
        <begin position="1299"/>
        <end position="1316"/>
    </location>
</feature>
<dbReference type="Proteomes" id="UP000594260">
    <property type="component" value="Unplaced"/>
</dbReference>
<dbReference type="Gene3D" id="1.10.506.10">
    <property type="entry name" value="GTPase Activation - p120gap, domain 1"/>
    <property type="match status" value="2"/>
</dbReference>
<evidence type="ECO:0000256" key="3">
    <source>
        <dbReference type="SAM" id="MobiDB-lite"/>
    </source>
</evidence>
<organism evidence="6 7">
    <name type="scientific">Varroa destructor</name>
    <name type="common">Honeybee mite</name>
    <dbReference type="NCBI Taxonomy" id="109461"/>
    <lineage>
        <taxon>Eukaryota</taxon>
        <taxon>Metazoa</taxon>
        <taxon>Ecdysozoa</taxon>
        <taxon>Arthropoda</taxon>
        <taxon>Chelicerata</taxon>
        <taxon>Arachnida</taxon>
        <taxon>Acari</taxon>
        <taxon>Parasitiformes</taxon>
        <taxon>Mesostigmata</taxon>
        <taxon>Gamasina</taxon>
        <taxon>Dermanyssoidea</taxon>
        <taxon>Varroidae</taxon>
        <taxon>Varroa</taxon>
    </lineage>
</organism>
<feature type="compositionally biased region" description="Polar residues" evidence="3">
    <location>
        <begin position="329"/>
        <end position="339"/>
    </location>
</feature>
<dbReference type="PROSITE" id="PS50018">
    <property type="entry name" value="RAS_GTPASE_ACTIV_2"/>
    <property type="match status" value="1"/>
</dbReference>
<dbReference type="Gene3D" id="2.60.40.150">
    <property type="entry name" value="C2 domain"/>
    <property type="match status" value="1"/>
</dbReference>
<dbReference type="Pfam" id="PF25321">
    <property type="entry name" value="PH_RASGAP"/>
    <property type="match status" value="1"/>
</dbReference>
<dbReference type="InterPro" id="IPR057606">
    <property type="entry name" value="SynGAP1-like_PH"/>
</dbReference>
<dbReference type="OrthoDB" id="5572587at2759"/>
<dbReference type="PROSITE" id="PS50004">
    <property type="entry name" value="C2"/>
    <property type="match status" value="1"/>
</dbReference>
<sequence length="1357" mass="149172">MTPGVVPIDDLKSNTTKVTTASKTATVAASTTMNSHDNNNHSSGNSSVTANSNSNNNNSNSNEQLGGNARATEPVLPVIQEKFRVEGWLFVKDKDLVYSARSGSPVVDSRFRRVSRRGASLGGDLQKSSSGVINSTGSLRPSGGFSTLSNRDVTSNGWNRYYCALHRGIFSHYSSEEQSLISDKVAIDFERVRLDGGPLRVYNPWYDKGTLTGDTTCLLEGASLVTPVPEEDEGCESEVSLESTITKDLRDREPTSTKIQSVTATATSGRENFHVQTNGQTVTIRRRAPSNKVDRATSPSVSAHPMAGSTDHQLTQTEFEFVGSRRHTLQYTPRTSTLPLNVASPGSHHRQPLSPDTSYDKALESRRSSAPSTPVLGVRPPPVSSSLLSDDAASTAASDTNSTSRFSSFFSKKSFKNNPLKRTKSVTKLERKRTSTLLRDQGGAHGGVLRNSRSHESLLASIQGSVAPVPNVDLCLHPSAPAQSATLAHTPKGLHHTTSGSHHHTPTPLAHQKLLLQQQQHSQLHNSSATHGGHGVQSQAPGLGHMTTVVHAVDPSLLKGEHHKHCFELGSRLYSCSTREERDKWVRYLVNARMPGEQRLDASGEMRSKPRTENFLQVTVFEAKGIPNKKKYLAELNIGSKLRAETCPKQKLDMCFWGENFEFDHLPLVKETLTVSLYREVDKRKKRHLLGSVKIPLKATTNTTPTHVESWYQLEPNNATMGSNPPPMAIRVRTKFQSLEVFPMDCYADFFGYLQSEYPTLCELLEPSVSVKTKEEVATALVHIMQKQGLATEFVTELVMNDVQKIEDEQLTFRGNSVATKTMEAYMKLMGGQFYLQETLRGAIELLLAASDDCEVDPSKVANHQTLLQHQLTLKKHVDLVWRRIRSSAAYFPAELRLVFGILRDRLRRRQELYYNLLSASIFLRFLCPAILSPSLFKLCQEYPGERVSRNLTLIAKTIQTLANFAQFGGKEHYMEFMNDFIHVEMQNMREFLAEISSGPPVASTRGLLSDDSLIDCPRHLAQLHVLLKDAFPAVSKSQATKTNVDKLMQALNSVQYPKPPKTAPQAAPGGHVHGALAARDLSTCDDYVLLSALGAHGGKQTSTPISYATHPTALFSNGFTDNNNCSGVSSCDASTSSCEDTDLEITSTITSSSTQNKDVATSTGTALSPMSAIRDQGVGEAFFDHECHLKEILADLHEKLSQAEMKLEAQKRRAEEGEERLRRQKEEKDEQMKSIITRLITVEDELRKEKHEMQREMAQVIAAKQQMIDERESKILNLDATNQRLLSALSQLREKYDTSLSPGSSASTAGTSNGSIQTSGGSPNGNQLSGGGSPIRAAQLIETAVQTASQYKSSSC</sequence>
<dbReference type="EnsemblMetazoa" id="XM_022816996">
    <property type="protein sequence ID" value="XP_022672731"/>
    <property type="gene ID" value="LOC111255244"/>
</dbReference>
<dbReference type="GeneID" id="111255244"/>
<dbReference type="PANTHER" id="PTHR10194:SF60">
    <property type="entry name" value="RAS GTPASE-ACTIVATING PROTEIN RASKOL"/>
    <property type="match status" value="1"/>
</dbReference>
<dbReference type="Pfam" id="PF12004">
    <property type="entry name" value="DAB2P_C"/>
    <property type="match status" value="1"/>
</dbReference>
<dbReference type="SMART" id="SM00323">
    <property type="entry name" value="RasGAP"/>
    <property type="match status" value="1"/>
</dbReference>
<keyword evidence="2" id="KW-0597">Phosphoprotein</keyword>
<feature type="domain" description="C2" evidence="4">
    <location>
        <begin position="594"/>
        <end position="712"/>
    </location>
</feature>
<reference evidence="6" key="1">
    <citation type="submission" date="2021-01" db="UniProtKB">
        <authorList>
            <consortium name="EnsemblMetazoa"/>
        </authorList>
    </citation>
    <scope>IDENTIFICATION</scope>
</reference>
<name>A0A7M7L250_VARDE</name>
<accession>A0A7M7L250</accession>
<dbReference type="RefSeq" id="XP_022672727.1">
    <property type="nucleotide sequence ID" value="XM_022816992.1"/>
</dbReference>
<dbReference type="EnsemblMetazoa" id="XM_022816997">
    <property type="protein sequence ID" value="XP_022672732"/>
    <property type="gene ID" value="LOC111255244"/>
</dbReference>
<dbReference type="CDD" id="cd05136">
    <property type="entry name" value="RasGAP_DAB2IP"/>
    <property type="match status" value="1"/>
</dbReference>
<keyword evidence="7" id="KW-1185">Reference proteome</keyword>
<feature type="domain" description="Ras-GAP" evidence="5">
    <location>
        <begin position="773"/>
        <end position="964"/>
    </location>
</feature>
<dbReference type="RefSeq" id="XP_022672732.1">
    <property type="nucleotide sequence ID" value="XM_022816997.1"/>
</dbReference>
<dbReference type="RefSeq" id="XP_022672730.1">
    <property type="nucleotide sequence ID" value="XM_022816995.1"/>
</dbReference>
<feature type="compositionally biased region" description="Low complexity" evidence="3">
    <location>
        <begin position="519"/>
        <end position="528"/>
    </location>
</feature>
<protein>
    <recommendedName>
        <fullName evidence="8">Ras GTPase-activating protein</fullName>
    </recommendedName>
</protein>
<dbReference type="InterPro" id="IPR021887">
    <property type="entry name" value="DAB2P_C"/>
</dbReference>
<evidence type="ECO:0000259" key="5">
    <source>
        <dbReference type="PROSITE" id="PS50018"/>
    </source>
</evidence>
<feature type="compositionally biased region" description="Polar residues" evidence="3">
    <location>
        <begin position="1317"/>
        <end position="1328"/>
    </location>
</feature>
<feature type="region of interest" description="Disordered" evidence="3">
    <location>
        <begin position="519"/>
        <end position="542"/>
    </location>
</feature>
<dbReference type="InterPro" id="IPR023152">
    <property type="entry name" value="RasGAP_CS"/>
</dbReference>
<dbReference type="FunCoup" id="A0A7M7L250">
    <property type="interactions" value="194"/>
</dbReference>
<dbReference type="EnsemblMetazoa" id="XM_022816993">
    <property type="protein sequence ID" value="XP_022672728"/>
    <property type="gene ID" value="LOC111255244"/>
</dbReference>
<dbReference type="SUPFAM" id="SSF48350">
    <property type="entry name" value="GTPase activation domain, GAP"/>
    <property type="match status" value="1"/>
</dbReference>
<evidence type="ECO:0000256" key="1">
    <source>
        <dbReference type="ARBA" id="ARBA00022468"/>
    </source>
</evidence>
<feature type="region of interest" description="Disordered" evidence="3">
    <location>
        <begin position="1298"/>
        <end position="1336"/>
    </location>
</feature>
<dbReference type="RefSeq" id="XP_022672728.1">
    <property type="nucleotide sequence ID" value="XM_022816993.1"/>
</dbReference>
<dbReference type="EnsemblMetazoa" id="XM_022816992">
    <property type="protein sequence ID" value="XP_022672727"/>
    <property type="gene ID" value="LOC111255244"/>
</dbReference>
<dbReference type="GO" id="GO:0005096">
    <property type="term" value="F:GTPase activator activity"/>
    <property type="evidence" value="ECO:0007669"/>
    <property type="project" value="UniProtKB-KW"/>
</dbReference>
<dbReference type="RefSeq" id="XP_022672729.1">
    <property type="nucleotide sequence ID" value="XM_022816994.1"/>
</dbReference>
<evidence type="ECO:0000259" key="4">
    <source>
        <dbReference type="PROSITE" id="PS50004"/>
    </source>
</evidence>
<dbReference type="SUPFAM" id="SSF49562">
    <property type="entry name" value="C2 domain (Calcium/lipid-binding domain, CaLB)"/>
    <property type="match status" value="1"/>
</dbReference>
<feature type="compositionally biased region" description="Basic and acidic residues" evidence="3">
    <location>
        <begin position="358"/>
        <end position="367"/>
    </location>
</feature>
<feature type="compositionally biased region" description="Low complexity" evidence="3">
    <location>
        <begin position="31"/>
        <end position="62"/>
    </location>
</feature>
<dbReference type="PROSITE" id="PS00509">
    <property type="entry name" value="RAS_GTPASE_ACTIV_1"/>
    <property type="match status" value="1"/>
</dbReference>
<dbReference type="RefSeq" id="XP_022672731.1">
    <property type="nucleotide sequence ID" value="XM_022816996.1"/>
</dbReference>
<evidence type="ECO:0008006" key="8">
    <source>
        <dbReference type="Google" id="ProtNLM"/>
    </source>
</evidence>
<dbReference type="InterPro" id="IPR001936">
    <property type="entry name" value="RasGAP_dom"/>
</dbReference>
<dbReference type="InParanoid" id="A0A7M7L250"/>
<dbReference type="Pfam" id="PF00616">
    <property type="entry name" value="RasGAP"/>
    <property type="match status" value="1"/>
</dbReference>
<feature type="region of interest" description="Disordered" evidence="3">
    <location>
        <begin position="31"/>
        <end position="68"/>
    </location>
</feature>
<feature type="region of interest" description="Disordered" evidence="3">
    <location>
        <begin position="285"/>
        <end position="312"/>
    </location>
</feature>
<dbReference type="InterPro" id="IPR035892">
    <property type="entry name" value="C2_domain_sf"/>
</dbReference>
<dbReference type="InterPro" id="IPR039360">
    <property type="entry name" value="Ras_GTPase"/>
</dbReference>
<evidence type="ECO:0000313" key="6">
    <source>
        <dbReference type="EnsemblMetazoa" id="XP_022672728"/>
    </source>
</evidence>
<evidence type="ECO:0000256" key="2">
    <source>
        <dbReference type="ARBA" id="ARBA00022553"/>
    </source>
</evidence>
<dbReference type="PANTHER" id="PTHR10194">
    <property type="entry name" value="RAS GTPASE-ACTIVATING PROTEINS"/>
    <property type="match status" value="1"/>
</dbReference>
<dbReference type="EnsemblMetazoa" id="XM_022816994">
    <property type="protein sequence ID" value="XP_022672729"/>
    <property type="gene ID" value="LOC111255244"/>
</dbReference>
<dbReference type="InterPro" id="IPR008936">
    <property type="entry name" value="Rho_GTPase_activation_prot"/>
</dbReference>
<dbReference type="KEGG" id="vde:111255244"/>
<feature type="region of interest" description="Disordered" evidence="3">
    <location>
        <begin position="327"/>
        <end position="390"/>
    </location>
</feature>
<evidence type="ECO:0000313" key="7">
    <source>
        <dbReference type="Proteomes" id="UP000594260"/>
    </source>
</evidence>
<dbReference type="InterPro" id="IPR000008">
    <property type="entry name" value="C2_dom"/>
</dbReference>
<proteinExistence type="predicted"/>
<dbReference type="CTD" id="32754"/>
<dbReference type="EnsemblMetazoa" id="XM_022816995">
    <property type="protein sequence ID" value="XP_022672730"/>
    <property type="gene ID" value="LOC111255244"/>
</dbReference>
<feature type="region of interest" description="Disordered" evidence="3">
    <location>
        <begin position="1208"/>
        <end position="1231"/>
    </location>
</feature>
<dbReference type="Pfam" id="PF00168">
    <property type="entry name" value="C2"/>
    <property type="match status" value="1"/>
</dbReference>